<evidence type="ECO:0000313" key="1">
    <source>
        <dbReference type="EMBL" id="TCG06920.1"/>
    </source>
</evidence>
<evidence type="ECO:0000313" key="2">
    <source>
        <dbReference type="Proteomes" id="UP000294200"/>
    </source>
</evidence>
<proteinExistence type="predicted"/>
<comment type="caution">
    <text evidence="1">The sequence shown here is derived from an EMBL/GenBank/DDBJ whole genome shotgun (WGS) entry which is preliminary data.</text>
</comment>
<gene>
    <name evidence="1" type="ORF">BZM27_22965</name>
</gene>
<sequence length="73" mass="8447">MAKVERYMSGSHAGQRTSLSQHPLCRTLSMCVFNVWRAAKSSFWNRACLEALWRAPNYTRHVKSAARQNFICK</sequence>
<dbReference type="Proteomes" id="UP000294200">
    <property type="component" value="Unassembled WGS sequence"/>
</dbReference>
<dbReference type="AlphaFoldDB" id="A0A4R0XGC9"/>
<keyword evidence="2" id="KW-1185">Reference proteome</keyword>
<reference evidence="1 2" key="1">
    <citation type="submission" date="2017-02" db="EMBL/GenBank/DDBJ databases">
        <title>Paraburkholderia sophoroidis sp. nov. and Paraburkholderia steynii sp. nov. rhizobial symbionts of the fynbos legume Hypocalyptus sophoroides.</title>
        <authorList>
            <person name="Steenkamp E.T."/>
            <person name="Beukes C.W."/>
            <person name="Van Zyl E."/>
            <person name="Avontuur J."/>
            <person name="Chan W.Y."/>
            <person name="Hassen A."/>
            <person name="Palmer M."/>
            <person name="Mthombeni L."/>
            <person name="Phalane F."/>
            <person name="Sereme K."/>
            <person name="Venter S.N."/>
        </authorList>
    </citation>
    <scope>NUCLEOTIDE SEQUENCE [LARGE SCALE GENOMIC DNA]</scope>
    <source>
        <strain evidence="1 2">HC1.1ba</strain>
    </source>
</reference>
<name>A0A4R0XGC9_9BURK</name>
<dbReference type="EMBL" id="MWML01000086">
    <property type="protein sequence ID" value="TCG06920.1"/>
    <property type="molecule type" value="Genomic_DNA"/>
</dbReference>
<organism evidence="1 2">
    <name type="scientific">Paraburkholderia steynii</name>
    <dbReference type="NCBI Taxonomy" id="1245441"/>
    <lineage>
        <taxon>Bacteria</taxon>
        <taxon>Pseudomonadati</taxon>
        <taxon>Pseudomonadota</taxon>
        <taxon>Betaproteobacteria</taxon>
        <taxon>Burkholderiales</taxon>
        <taxon>Burkholderiaceae</taxon>
        <taxon>Paraburkholderia</taxon>
    </lineage>
</organism>
<accession>A0A4R0XGC9</accession>
<protein>
    <submittedName>
        <fullName evidence="1">Uncharacterized protein</fullName>
    </submittedName>
</protein>